<evidence type="ECO:0000259" key="7">
    <source>
        <dbReference type="Pfam" id="PF10277"/>
    </source>
</evidence>
<dbReference type="InterPro" id="IPR019402">
    <property type="entry name" value="CWH43_N"/>
</dbReference>
<comment type="caution">
    <text evidence="8">The sequence shown here is derived from an EMBL/GenBank/DDBJ whole genome shotgun (WGS) entry which is preliminary data.</text>
</comment>
<dbReference type="Pfam" id="PF10277">
    <property type="entry name" value="Frag1"/>
    <property type="match status" value="1"/>
</dbReference>
<evidence type="ECO:0000256" key="2">
    <source>
        <dbReference type="ARBA" id="ARBA00006565"/>
    </source>
</evidence>
<evidence type="ECO:0000313" key="9">
    <source>
        <dbReference type="Proteomes" id="UP001174136"/>
    </source>
</evidence>
<feature type="transmembrane region" description="Helical" evidence="6">
    <location>
        <begin position="58"/>
        <end position="78"/>
    </location>
</feature>
<feature type="transmembrane region" description="Helical" evidence="6">
    <location>
        <begin position="90"/>
        <end position="110"/>
    </location>
</feature>
<feature type="transmembrane region" description="Helical" evidence="6">
    <location>
        <begin position="26"/>
        <end position="46"/>
    </location>
</feature>
<evidence type="ECO:0000256" key="5">
    <source>
        <dbReference type="ARBA" id="ARBA00023136"/>
    </source>
</evidence>
<dbReference type="PANTHER" id="PTHR21324">
    <property type="entry name" value="FASTING-INDUCIBLE INTEGRAL MEMBRANE PROTEIN TM6P1-RELATED"/>
    <property type="match status" value="1"/>
</dbReference>
<keyword evidence="9" id="KW-1185">Reference proteome</keyword>
<name>A0AA47MW92_MERPO</name>
<dbReference type="AlphaFoldDB" id="A0AA47MW92"/>
<comment type="subcellular location">
    <subcellularLocation>
        <location evidence="1">Endomembrane system</location>
        <topology evidence="1">Multi-pass membrane protein</topology>
    </subcellularLocation>
</comment>
<feature type="transmembrane region" description="Helical" evidence="6">
    <location>
        <begin position="172"/>
        <end position="191"/>
    </location>
</feature>
<accession>A0AA47MW92</accession>
<protein>
    <submittedName>
        <fullName evidence="8">Transmembrane protein 150A</fullName>
    </submittedName>
</protein>
<reference evidence="8" key="1">
    <citation type="journal article" date="2023" name="Front. Mar. Sci.">
        <title>A new Merluccius polli reference genome to investigate the effects of global change in West African waters.</title>
        <authorList>
            <person name="Mateo J.L."/>
            <person name="Blanco-Fernandez C."/>
            <person name="Garcia-Vazquez E."/>
            <person name="Machado-Schiaffino G."/>
        </authorList>
    </citation>
    <scope>NUCLEOTIDE SEQUENCE</scope>
    <source>
        <strain evidence="8">C29</strain>
        <tissue evidence="8">Fin</tissue>
    </source>
</reference>
<feature type="transmembrane region" description="Helical" evidence="6">
    <location>
        <begin position="122"/>
        <end position="146"/>
    </location>
</feature>
<evidence type="ECO:0000256" key="6">
    <source>
        <dbReference type="SAM" id="Phobius"/>
    </source>
</evidence>
<keyword evidence="4 6" id="KW-1133">Transmembrane helix</keyword>
<organism evidence="8 9">
    <name type="scientific">Merluccius polli</name>
    <name type="common">Benguela hake</name>
    <name type="synonym">Merluccius cadenati</name>
    <dbReference type="NCBI Taxonomy" id="89951"/>
    <lineage>
        <taxon>Eukaryota</taxon>
        <taxon>Metazoa</taxon>
        <taxon>Chordata</taxon>
        <taxon>Craniata</taxon>
        <taxon>Vertebrata</taxon>
        <taxon>Euteleostomi</taxon>
        <taxon>Actinopterygii</taxon>
        <taxon>Neopterygii</taxon>
        <taxon>Teleostei</taxon>
        <taxon>Neoteleostei</taxon>
        <taxon>Acanthomorphata</taxon>
        <taxon>Zeiogadaria</taxon>
        <taxon>Gadariae</taxon>
        <taxon>Gadiformes</taxon>
        <taxon>Gadoidei</taxon>
        <taxon>Merlucciidae</taxon>
        <taxon>Merluccius</taxon>
    </lineage>
</organism>
<proteinExistence type="inferred from homology"/>
<comment type="similarity">
    <text evidence="2">Belongs to the DRAM/TMEM150 family.</text>
</comment>
<gene>
    <name evidence="8" type="primary">tmem150a_0</name>
    <name evidence="8" type="ORF">N1851_013307</name>
</gene>
<dbReference type="GO" id="GO:0072659">
    <property type="term" value="P:protein localization to plasma membrane"/>
    <property type="evidence" value="ECO:0007669"/>
    <property type="project" value="TreeGrafter"/>
</dbReference>
<sequence length="204" mass="22817">MSLKKQPNQYSFSLSSSGTSLPENSLFSAIISAGAFLFLVFSVFHHAHVMEKNFNQVLLSRIALIFGVVSAMGAFAAGNCNPGKLTFLHHLGAAISFICICFYTVLLTVLTGKCVLTGFEKYLYPFRIISSVIQVILTISYSILFAQLDYRSMHLSAVVEWMLSVNLELFEFSFAVEFFFFSSWMLSNLLGKREEQKPLILAMS</sequence>
<feature type="domain" description="CWH43-like N-terminal" evidence="7">
    <location>
        <begin position="13"/>
        <end position="178"/>
    </location>
</feature>
<evidence type="ECO:0000256" key="3">
    <source>
        <dbReference type="ARBA" id="ARBA00022692"/>
    </source>
</evidence>
<dbReference type="Proteomes" id="UP001174136">
    <property type="component" value="Unassembled WGS sequence"/>
</dbReference>
<keyword evidence="5 6" id="KW-0472">Membrane</keyword>
<dbReference type="GO" id="GO:0012505">
    <property type="term" value="C:endomembrane system"/>
    <property type="evidence" value="ECO:0007669"/>
    <property type="project" value="UniProtKB-SubCell"/>
</dbReference>
<evidence type="ECO:0000256" key="1">
    <source>
        <dbReference type="ARBA" id="ARBA00004127"/>
    </source>
</evidence>
<evidence type="ECO:0000313" key="8">
    <source>
        <dbReference type="EMBL" id="KAK0147281.1"/>
    </source>
</evidence>
<dbReference type="PANTHER" id="PTHR21324:SF13">
    <property type="entry name" value="SI:DKEY-228D14.5"/>
    <property type="match status" value="1"/>
</dbReference>
<dbReference type="GO" id="GO:0005886">
    <property type="term" value="C:plasma membrane"/>
    <property type="evidence" value="ECO:0007669"/>
    <property type="project" value="TreeGrafter"/>
</dbReference>
<dbReference type="InterPro" id="IPR050911">
    <property type="entry name" value="DRAM/TMEM150_Autophagy_Mod"/>
</dbReference>
<keyword evidence="3 6" id="KW-0812">Transmembrane</keyword>
<dbReference type="EMBL" id="JAOPHQ010002320">
    <property type="protein sequence ID" value="KAK0147281.1"/>
    <property type="molecule type" value="Genomic_DNA"/>
</dbReference>
<evidence type="ECO:0000256" key="4">
    <source>
        <dbReference type="ARBA" id="ARBA00022989"/>
    </source>
</evidence>